<keyword evidence="4" id="KW-1185">Reference proteome</keyword>
<dbReference type="InterPro" id="IPR032623">
    <property type="entry name" value="FecR_N"/>
</dbReference>
<dbReference type="PIRSF" id="PIRSF018266">
    <property type="entry name" value="FecR"/>
    <property type="match status" value="1"/>
</dbReference>
<feature type="domain" description="FecR N-terminal" evidence="2">
    <location>
        <begin position="16"/>
        <end position="58"/>
    </location>
</feature>
<accession>N6Z8J9</accession>
<organism evidence="3 4">
    <name type="scientific">Thauera linaloolentis (strain DSM 12138 / JCM 21573 / CCUG 41526 / CIP 105981 / IAM 15112 / NBRC 102519 / 47Lol)</name>
    <dbReference type="NCBI Taxonomy" id="1123367"/>
    <lineage>
        <taxon>Bacteria</taxon>
        <taxon>Pseudomonadati</taxon>
        <taxon>Pseudomonadota</taxon>
        <taxon>Betaproteobacteria</taxon>
        <taxon>Rhodocyclales</taxon>
        <taxon>Zoogloeaceae</taxon>
        <taxon>Thauera</taxon>
    </lineage>
</organism>
<dbReference type="EMBL" id="AMXE01000001">
    <property type="protein sequence ID" value="ENO90688.1"/>
    <property type="molecule type" value="Genomic_DNA"/>
</dbReference>
<evidence type="ECO:0000313" key="3">
    <source>
        <dbReference type="EMBL" id="ENO90688.1"/>
    </source>
</evidence>
<reference evidence="3 4" key="1">
    <citation type="submission" date="2012-09" db="EMBL/GenBank/DDBJ databases">
        <title>Draft Genome Sequences of 6 Strains from Genus Thauera.</title>
        <authorList>
            <person name="Liu B."/>
            <person name="Shapleigh J.P."/>
            <person name="Frostegard A.H."/>
        </authorList>
    </citation>
    <scope>NUCLEOTIDE SEQUENCE [LARGE SCALE GENOMIC DNA]</scope>
    <source>
        <strain evidence="4">47Lol / DSM 12138</strain>
    </source>
</reference>
<evidence type="ECO:0000259" key="2">
    <source>
        <dbReference type="Pfam" id="PF16220"/>
    </source>
</evidence>
<feature type="domain" description="FecR protein" evidence="1">
    <location>
        <begin position="112"/>
        <end position="206"/>
    </location>
</feature>
<dbReference type="AlphaFoldDB" id="N6Z8J9"/>
<dbReference type="Pfam" id="PF16220">
    <property type="entry name" value="DUF4880"/>
    <property type="match status" value="1"/>
</dbReference>
<dbReference type="OrthoDB" id="1100567at2"/>
<dbReference type="PANTHER" id="PTHR30273">
    <property type="entry name" value="PERIPLASMIC SIGNAL SENSOR AND SIGMA FACTOR ACTIVATOR FECR-RELATED"/>
    <property type="match status" value="1"/>
</dbReference>
<dbReference type="InterPro" id="IPR012373">
    <property type="entry name" value="Ferrdict_sens_TM"/>
</dbReference>
<dbReference type="RefSeq" id="WP_004332444.1">
    <property type="nucleotide sequence ID" value="NZ_AMXE01000001.1"/>
</dbReference>
<gene>
    <name evidence="3" type="ORF">C666_00640</name>
</gene>
<sequence length="320" mass="34638">MNGPVSASPELREAVRAAAHWYARLHAGQGDQAARAGWEAWLRQSDCNRLAWQHVQAVQAQFHGVPAPIAAPSLRNAERGRRHLLKSLLTLAVAVPLGLLVHRQLPWRWRADHATAAGQRRQIMLADGSTLVLDTLSAVDVDFSGGQRLLRLRQGRILVQTAPDYVVPPRPFFVQTPLAAIQALGTRFSVRVEDSETRIVVLEKAVRVATADGAATDLRQGQQLVLTPSAPAVAVPAPPLADAWAGGSLVVVDMPLSELLPELARYRSGLLEYDPAVAGIQVSGAFPLDDTDKALDVLAASFPVRIERLSASRVRLVPLR</sequence>
<dbReference type="STRING" id="1123367.GCA_000621305_01727"/>
<dbReference type="Proteomes" id="UP000013232">
    <property type="component" value="Unassembled WGS sequence"/>
</dbReference>
<dbReference type="PANTHER" id="PTHR30273:SF2">
    <property type="entry name" value="PROTEIN FECR"/>
    <property type="match status" value="1"/>
</dbReference>
<dbReference type="Pfam" id="PF04773">
    <property type="entry name" value="FecR"/>
    <property type="match status" value="1"/>
</dbReference>
<evidence type="ECO:0000259" key="1">
    <source>
        <dbReference type="Pfam" id="PF04773"/>
    </source>
</evidence>
<dbReference type="Gene3D" id="2.60.120.1440">
    <property type="match status" value="1"/>
</dbReference>
<proteinExistence type="predicted"/>
<protein>
    <submittedName>
        <fullName evidence="3">Anti-FecI sigma factor FecR</fullName>
    </submittedName>
</protein>
<dbReference type="InterPro" id="IPR006860">
    <property type="entry name" value="FecR"/>
</dbReference>
<evidence type="ECO:0000313" key="4">
    <source>
        <dbReference type="Proteomes" id="UP000013232"/>
    </source>
</evidence>
<name>N6Z8J9_THAL4</name>
<comment type="caution">
    <text evidence="3">The sequence shown here is derived from an EMBL/GenBank/DDBJ whole genome shotgun (WGS) entry which is preliminary data.</text>
</comment>
<dbReference type="GO" id="GO:0016989">
    <property type="term" value="F:sigma factor antagonist activity"/>
    <property type="evidence" value="ECO:0007669"/>
    <property type="project" value="TreeGrafter"/>
</dbReference>
<dbReference type="eggNOG" id="COG3712">
    <property type="taxonomic scope" value="Bacteria"/>
</dbReference>